<proteinExistence type="predicted"/>
<accession>A0A364XWR7</accession>
<gene>
    <name evidence="1" type="ORF">DQQ10_24120</name>
</gene>
<dbReference type="Proteomes" id="UP000251889">
    <property type="component" value="Unassembled WGS sequence"/>
</dbReference>
<protein>
    <submittedName>
        <fullName evidence="1">Uncharacterized protein</fullName>
    </submittedName>
</protein>
<evidence type="ECO:0000313" key="2">
    <source>
        <dbReference type="Proteomes" id="UP000251889"/>
    </source>
</evidence>
<organism evidence="1 2">
    <name type="scientific">Pseudochryseolinea flava</name>
    <dbReference type="NCBI Taxonomy" id="2059302"/>
    <lineage>
        <taxon>Bacteria</taxon>
        <taxon>Pseudomonadati</taxon>
        <taxon>Bacteroidota</taxon>
        <taxon>Cytophagia</taxon>
        <taxon>Cytophagales</taxon>
        <taxon>Fulvivirgaceae</taxon>
        <taxon>Pseudochryseolinea</taxon>
    </lineage>
</organism>
<evidence type="ECO:0000313" key="1">
    <source>
        <dbReference type="EMBL" id="RAV98416.1"/>
    </source>
</evidence>
<keyword evidence="2" id="KW-1185">Reference proteome</keyword>
<dbReference type="EMBL" id="QMFY01000018">
    <property type="protein sequence ID" value="RAV98416.1"/>
    <property type="molecule type" value="Genomic_DNA"/>
</dbReference>
<dbReference type="AlphaFoldDB" id="A0A364XWR7"/>
<name>A0A364XWR7_9BACT</name>
<sequence>MSCKFIIPTDATMRIAMNLTPTLYSPALYNYRQGKSRYFHKICLRLALDLTINASLNNCAKSVKHVFNYDTFFVTSLTLPPILSIYDL</sequence>
<comment type="caution">
    <text evidence="1">The sequence shown here is derived from an EMBL/GenBank/DDBJ whole genome shotgun (WGS) entry which is preliminary data.</text>
</comment>
<reference evidence="1 2" key="1">
    <citation type="submission" date="2018-06" db="EMBL/GenBank/DDBJ databases">
        <title>Chryseolinea flavus sp. nov., a member of the phylum Bacteroidetes isolated from soil.</title>
        <authorList>
            <person name="Li Y."/>
            <person name="Wang J."/>
        </authorList>
    </citation>
    <scope>NUCLEOTIDE SEQUENCE [LARGE SCALE GENOMIC DNA]</scope>
    <source>
        <strain evidence="1 2">SDU1-6</strain>
    </source>
</reference>